<organism evidence="1 2">
    <name type="scientific">Panagrolaimus sp. PS1159</name>
    <dbReference type="NCBI Taxonomy" id="55785"/>
    <lineage>
        <taxon>Eukaryota</taxon>
        <taxon>Metazoa</taxon>
        <taxon>Ecdysozoa</taxon>
        <taxon>Nematoda</taxon>
        <taxon>Chromadorea</taxon>
        <taxon>Rhabditida</taxon>
        <taxon>Tylenchina</taxon>
        <taxon>Panagrolaimomorpha</taxon>
        <taxon>Panagrolaimoidea</taxon>
        <taxon>Panagrolaimidae</taxon>
        <taxon>Panagrolaimus</taxon>
    </lineage>
</organism>
<protein>
    <submittedName>
        <fullName evidence="2">Uncharacterized protein</fullName>
    </submittedName>
</protein>
<sequence>MEYKFYIQSKYGEIDNVLDEMIEKMESMKLTNDELNKALTNLTKEKEQLSQETGVLLLLRFLLYDFY</sequence>
<dbReference type="WBParaSite" id="PS1159_v2.g15939.t1">
    <property type="protein sequence ID" value="PS1159_v2.g15939.t1"/>
    <property type="gene ID" value="PS1159_v2.g15939"/>
</dbReference>
<accession>A0AC35FBX7</accession>
<reference evidence="2" key="1">
    <citation type="submission" date="2022-11" db="UniProtKB">
        <authorList>
            <consortium name="WormBaseParasite"/>
        </authorList>
    </citation>
    <scope>IDENTIFICATION</scope>
</reference>
<evidence type="ECO:0000313" key="2">
    <source>
        <dbReference type="WBParaSite" id="PS1159_v2.g15939.t1"/>
    </source>
</evidence>
<name>A0AC35FBX7_9BILA</name>
<evidence type="ECO:0000313" key="1">
    <source>
        <dbReference type="Proteomes" id="UP000887580"/>
    </source>
</evidence>
<proteinExistence type="predicted"/>
<dbReference type="Proteomes" id="UP000887580">
    <property type="component" value="Unplaced"/>
</dbReference>